<comment type="caution">
    <text evidence="19">The sequence shown here is derived from an EMBL/GenBank/DDBJ whole genome shotgun (WGS) entry which is preliminary data.</text>
</comment>
<feature type="domain" description="VWFA" evidence="18">
    <location>
        <begin position="228"/>
        <end position="413"/>
    </location>
</feature>
<dbReference type="Proteomes" id="UP000549394">
    <property type="component" value="Unassembled WGS sequence"/>
</dbReference>
<evidence type="ECO:0000256" key="10">
    <source>
        <dbReference type="ARBA" id="ARBA00022989"/>
    </source>
</evidence>
<dbReference type="Pfam" id="PF08473">
    <property type="entry name" value="VGCC_alpha2"/>
    <property type="match status" value="1"/>
</dbReference>
<organism evidence="19 20">
    <name type="scientific">Dimorphilus gyrociliatus</name>
    <dbReference type="NCBI Taxonomy" id="2664684"/>
    <lineage>
        <taxon>Eukaryota</taxon>
        <taxon>Metazoa</taxon>
        <taxon>Spiralia</taxon>
        <taxon>Lophotrochozoa</taxon>
        <taxon>Annelida</taxon>
        <taxon>Polychaeta</taxon>
        <taxon>Polychaeta incertae sedis</taxon>
        <taxon>Dinophilidae</taxon>
        <taxon>Dimorphilus</taxon>
    </lineage>
</organism>
<dbReference type="Gene3D" id="3.40.50.410">
    <property type="entry name" value="von Willebrand factor, type A domain"/>
    <property type="match status" value="1"/>
</dbReference>
<dbReference type="GO" id="GO:0046872">
    <property type="term" value="F:metal ion binding"/>
    <property type="evidence" value="ECO:0007669"/>
    <property type="project" value="UniProtKB-KW"/>
</dbReference>
<reference evidence="19 20" key="1">
    <citation type="submission" date="2020-08" db="EMBL/GenBank/DDBJ databases">
        <authorList>
            <person name="Hejnol A."/>
        </authorList>
    </citation>
    <scope>NUCLEOTIDE SEQUENCE [LARGE SCALE GENOMIC DNA]</scope>
</reference>
<keyword evidence="14" id="KW-0325">Glycoprotein</keyword>
<keyword evidence="10" id="KW-1133">Transmembrane helix</keyword>
<evidence type="ECO:0000256" key="17">
    <source>
        <dbReference type="SAM" id="SignalP"/>
    </source>
</evidence>
<evidence type="ECO:0000313" key="20">
    <source>
        <dbReference type="Proteomes" id="UP000549394"/>
    </source>
</evidence>
<keyword evidence="9" id="KW-0851">Voltage-gated channel</keyword>
<evidence type="ECO:0000259" key="18">
    <source>
        <dbReference type="PROSITE" id="PS50234"/>
    </source>
</evidence>
<evidence type="ECO:0000256" key="12">
    <source>
        <dbReference type="ARBA" id="ARBA00023136"/>
    </source>
</evidence>
<name>A0A7I8VHE3_9ANNE</name>
<keyword evidence="20" id="KW-1185">Reference proteome</keyword>
<dbReference type="Pfam" id="PF00092">
    <property type="entry name" value="VWA"/>
    <property type="match status" value="1"/>
</dbReference>
<keyword evidence="13" id="KW-1015">Disulfide bond</keyword>
<feature type="chain" id="PRO_5029736002" evidence="17">
    <location>
        <begin position="24"/>
        <end position="1017"/>
    </location>
</feature>
<evidence type="ECO:0000256" key="14">
    <source>
        <dbReference type="ARBA" id="ARBA00023180"/>
    </source>
</evidence>
<feature type="signal peptide" evidence="17">
    <location>
        <begin position="1"/>
        <end position="23"/>
    </location>
</feature>
<dbReference type="CDD" id="cd12912">
    <property type="entry name" value="PDC2_MCP_like"/>
    <property type="match status" value="1"/>
</dbReference>
<keyword evidence="11" id="KW-0406">Ion transport</keyword>
<dbReference type="EMBL" id="CAJFCJ010000006">
    <property type="protein sequence ID" value="CAD5115759.1"/>
    <property type="molecule type" value="Genomic_DNA"/>
</dbReference>
<evidence type="ECO:0000256" key="2">
    <source>
        <dbReference type="ARBA" id="ARBA00022448"/>
    </source>
</evidence>
<evidence type="ECO:0000256" key="3">
    <source>
        <dbReference type="ARBA" id="ARBA00022568"/>
    </source>
</evidence>
<dbReference type="AlphaFoldDB" id="A0A7I8VHE3"/>
<evidence type="ECO:0000313" key="19">
    <source>
        <dbReference type="EMBL" id="CAD5115759.1"/>
    </source>
</evidence>
<evidence type="ECO:0000256" key="5">
    <source>
        <dbReference type="ARBA" id="ARBA00022692"/>
    </source>
</evidence>
<dbReference type="Pfam" id="PF08399">
    <property type="entry name" value="VWA_N"/>
    <property type="match status" value="1"/>
</dbReference>
<dbReference type="PANTHER" id="PTHR10166:SF67">
    <property type="entry name" value="VWFA DOMAIN-CONTAINING PROTEIN"/>
    <property type="match status" value="1"/>
</dbReference>
<dbReference type="InterPro" id="IPR002035">
    <property type="entry name" value="VWF_A"/>
</dbReference>
<dbReference type="PANTHER" id="PTHR10166">
    <property type="entry name" value="VOLTAGE-DEPENDENT CALCIUM CHANNEL SUBUNIT ALPHA-2/DELTA-RELATED"/>
    <property type="match status" value="1"/>
</dbReference>
<keyword evidence="7 17" id="KW-0732">Signal</keyword>
<keyword evidence="2" id="KW-0813">Transport</keyword>
<keyword evidence="16" id="KW-0175">Coiled coil</keyword>
<dbReference type="FunFam" id="3.40.50.410:FF:000007">
    <property type="entry name" value="Calcium voltage-gated channel auxiliary subunit alpha2delta 3"/>
    <property type="match status" value="1"/>
</dbReference>
<dbReference type="GO" id="GO:0005891">
    <property type="term" value="C:voltage-gated calcium channel complex"/>
    <property type="evidence" value="ECO:0007669"/>
    <property type="project" value="TreeGrafter"/>
</dbReference>
<dbReference type="OrthoDB" id="10054666at2759"/>
<evidence type="ECO:0000256" key="9">
    <source>
        <dbReference type="ARBA" id="ARBA00022882"/>
    </source>
</evidence>
<dbReference type="InterPro" id="IPR013680">
    <property type="entry name" value="VDCC_a2/dsu"/>
</dbReference>
<evidence type="ECO:0000256" key="6">
    <source>
        <dbReference type="ARBA" id="ARBA00022723"/>
    </source>
</evidence>
<keyword evidence="4" id="KW-0107">Calcium channel</keyword>
<comment type="subcellular location">
    <subcellularLocation>
        <location evidence="1">Membrane</location>
        <topology evidence="1">Single-pass type I membrane protein</topology>
    </subcellularLocation>
</comment>
<evidence type="ECO:0000256" key="4">
    <source>
        <dbReference type="ARBA" id="ARBA00022673"/>
    </source>
</evidence>
<feature type="coiled-coil region" evidence="16">
    <location>
        <begin position="81"/>
        <end position="108"/>
    </location>
</feature>
<keyword evidence="6" id="KW-0479">Metal-binding</keyword>
<dbReference type="SMART" id="SM00327">
    <property type="entry name" value="VWA"/>
    <property type="match status" value="1"/>
</dbReference>
<evidence type="ECO:0000256" key="13">
    <source>
        <dbReference type="ARBA" id="ARBA00023157"/>
    </source>
</evidence>
<accession>A0A7I8VHE3</accession>
<evidence type="ECO:0000256" key="1">
    <source>
        <dbReference type="ARBA" id="ARBA00004479"/>
    </source>
</evidence>
<keyword evidence="3" id="KW-0109">Calcium transport</keyword>
<sequence>MHLSFKILEALLCFIIVQPSANSIDQQSIRSFEENLLKIVKEYTYVKDITSSYDDKIKELGATTSRINGFNLIGALASGIEEILTQNIKSLEFAVEEAERIAENYTINPELTEVHYLNARKLDPDKEGFVYHPEYMEKIGDNVSAVQIPVEIYEGRNDVLNDLKWTSAIEKTWISNRKKYNQTLFQYFGSYTGLMRIYPATKWSTPEPDLYDARRQPWYTQGASSPKDMLILIDTSGSTHGQALTLIKETAKAILNTLGQNDYVAVVKFAEATQFIGCFKNFVQANPRNKEVLLNDIDKLQADEIAMYKQAFKFAFERIREFNKSLEQGDLNGAKCNKVIMFLTDGGTDTAEDIFKMYNWPEKKVRVFTYMVGPQPNAYAAVKWIACANRGHYSRIPAMGDIRATVQIYLEHLAHSAKEFVWTTSYHKKLGIMSTVTLPVFNTTADPPKNTSLLGVMGTDVPINFLKRLIPKEKLGINGYSFAINNNGYVLFHPDLISQRGLLGYTPILDLLEIQIESTDLIELRKRMIQKLTGTHEMEVTGPVRIIGDGHIYNATRLYYYTFIPKTTYSVAIVLPSYRKHFIKPFEKSIRNKRYSDGKNSLDEDVMIISPWEWCKNVTDVDKLKDTDISGPDCDKNLIDHLFLDILATEDLLSIWREKNSKEFVSSFFYTSESGLTRFFPLSSRDSYQDDADVRKSSFFKRSLDSNDWFFSTDNPTDCFNGSCTSNIVVGKSFSTFSGKMKASVTGFKMTANKLRKIIIDNVASCTNTDFCLLIDDGGYLIASSNEDDERYIGSFIGSIETREIYAKVMNLLVKQNVYKQIKVFDYQAKCPQVRKKTSGVSRTIQLPFIYELLTFSWWNLKMSALFTYINLFFVSSEPADSASLDETAEQKSCLKAETLYMLEHIQNVQAVLRECSECDIGNVEGYKIKETNLFFVSYNDFNRQCDISCPFDLLPHKSTLSDDPDYAKLECVPDQRFRRRPDYCFQIKETQVCGTTFTYPNLWMILILIVFKFKLL</sequence>
<evidence type="ECO:0000256" key="16">
    <source>
        <dbReference type="SAM" id="Coils"/>
    </source>
</evidence>
<keyword evidence="8" id="KW-0106">Calcium</keyword>
<dbReference type="SUPFAM" id="SSF53300">
    <property type="entry name" value="vWA-like"/>
    <property type="match status" value="1"/>
</dbReference>
<keyword evidence="12" id="KW-0472">Membrane</keyword>
<dbReference type="PROSITE" id="PS50234">
    <property type="entry name" value="VWFA"/>
    <property type="match status" value="1"/>
</dbReference>
<keyword evidence="5" id="KW-0812">Transmembrane</keyword>
<evidence type="ECO:0000256" key="7">
    <source>
        <dbReference type="ARBA" id="ARBA00022729"/>
    </source>
</evidence>
<evidence type="ECO:0000256" key="8">
    <source>
        <dbReference type="ARBA" id="ARBA00022837"/>
    </source>
</evidence>
<dbReference type="Gene3D" id="3.30.450.20">
    <property type="entry name" value="PAS domain"/>
    <property type="match status" value="1"/>
</dbReference>
<evidence type="ECO:0000256" key="15">
    <source>
        <dbReference type="ARBA" id="ARBA00023303"/>
    </source>
</evidence>
<dbReference type="InterPro" id="IPR013608">
    <property type="entry name" value="VWA_N"/>
</dbReference>
<proteinExistence type="predicted"/>
<dbReference type="InterPro" id="IPR036465">
    <property type="entry name" value="vWFA_dom_sf"/>
</dbReference>
<dbReference type="InterPro" id="IPR051173">
    <property type="entry name" value="Ca_channel_alpha-2/delta"/>
</dbReference>
<evidence type="ECO:0000256" key="11">
    <source>
        <dbReference type="ARBA" id="ARBA00023065"/>
    </source>
</evidence>
<gene>
    <name evidence="19" type="ORF">DGYR_LOCUS4464</name>
</gene>
<protein>
    <submittedName>
        <fullName evidence="19">DgyrCDS4704</fullName>
    </submittedName>
</protein>
<keyword evidence="15" id="KW-0407">Ion channel</keyword>
<dbReference type="GO" id="GO:0005245">
    <property type="term" value="F:voltage-gated calcium channel activity"/>
    <property type="evidence" value="ECO:0007669"/>
    <property type="project" value="TreeGrafter"/>
</dbReference>